<dbReference type="AlphaFoldDB" id="A0A8T2KP76"/>
<dbReference type="EMBL" id="JAICCE010000024">
    <property type="protein sequence ID" value="KAG9260339.1"/>
    <property type="molecule type" value="Genomic_DNA"/>
</dbReference>
<gene>
    <name evidence="2" type="ORF">AMEX_G26587</name>
</gene>
<feature type="region of interest" description="Disordered" evidence="1">
    <location>
        <begin position="22"/>
        <end position="62"/>
    </location>
</feature>
<accession>A0A8T2KP76</accession>
<name>A0A8T2KP76_ASTMX</name>
<dbReference type="KEGG" id="amex:103047804"/>
<reference evidence="2 3" key="1">
    <citation type="submission" date="2021-07" db="EMBL/GenBank/DDBJ databases">
        <authorList>
            <person name="Imarazene B."/>
            <person name="Zahm M."/>
            <person name="Klopp C."/>
            <person name="Cabau C."/>
            <person name="Beille S."/>
            <person name="Jouanno E."/>
            <person name="Castinel A."/>
            <person name="Lluch J."/>
            <person name="Gil L."/>
            <person name="Kuchtly C."/>
            <person name="Lopez Roques C."/>
            <person name="Donnadieu C."/>
            <person name="Parrinello H."/>
            <person name="Journot L."/>
            <person name="Du K."/>
            <person name="Schartl M."/>
            <person name="Retaux S."/>
            <person name="Guiguen Y."/>
        </authorList>
    </citation>
    <scope>NUCLEOTIDE SEQUENCE [LARGE SCALE GENOMIC DNA]</scope>
    <source>
        <strain evidence="2">Pach_M1</strain>
        <tissue evidence="2">Testis</tissue>
    </source>
</reference>
<organism evidence="2 3">
    <name type="scientific">Astyanax mexicanus</name>
    <name type="common">Blind cave fish</name>
    <name type="synonym">Astyanax fasciatus mexicanus</name>
    <dbReference type="NCBI Taxonomy" id="7994"/>
    <lineage>
        <taxon>Eukaryota</taxon>
        <taxon>Metazoa</taxon>
        <taxon>Chordata</taxon>
        <taxon>Craniata</taxon>
        <taxon>Vertebrata</taxon>
        <taxon>Euteleostomi</taxon>
        <taxon>Actinopterygii</taxon>
        <taxon>Neopterygii</taxon>
        <taxon>Teleostei</taxon>
        <taxon>Ostariophysi</taxon>
        <taxon>Characiformes</taxon>
        <taxon>Characoidei</taxon>
        <taxon>Acestrorhamphidae</taxon>
        <taxon>Acestrorhamphinae</taxon>
        <taxon>Astyanax</taxon>
    </lineage>
</organism>
<dbReference type="InterPro" id="IPR027889">
    <property type="entry name" value="CCER1"/>
</dbReference>
<feature type="compositionally biased region" description="Basic and acidic residues" evidence="1">
    <location>
        <begin position="41"/>
        <end position="61"/>
    </location>
</feature>
<evidence type="ECO:0000256" key="1">
    <source>
        <dbReference type="SAM" id="MobiDB-lite"/>
    </source>
</evidence>
<comment type="caution">
    <text evidence="2">The sequence shown here is derived from an EMBL/GenBank/DDBJ whole genome shotgun (WGS) entry which is preliminary data.</text>
</comment>
<dbReference type="Proteomes" id="UP000752171">
    <property type="component" value="Unassembled WGS sequence"/>
</dbReference>
<protein>
    <submittedName>
        <fullName evidence="2">Uncharacterized protein</fullName>
    </submittedName>
</protein>
<dbReference type="Pfam" id="PF15482">
    <property type="entry name" value="CCER1"/>
    <property type="match status" value="1"/>
</dbReference>
<evidence type="ECO:0000313" key="3">
    <source>
        <dbReference type="Proteomes" id="UP000752171"/>
    </source>
</evidence>
<sequence>MLWEDRMCGKGVMMVGHWTETCTESHSSSNGGGGSSRFSIKGKEGVKEEAKRSESHVEEQRKWHKCAKSHVGGHQQHRFRRRGHYNYQQQHNHRRVQSRHRHRLSSMSLRPANVKGNRAPGMRAPRNTNQFLMHEKYQLMHMRSDSVGTDSGSDCELDCFTDMDAYLGVLENARGALMDSPDFPSPPTARFTARPGTASLGVECRGIAIFSFAQADQEESMQYFPSEDDVLQSEDFMRKDFNAFCAAVEPCL</sequence>
<proteinExistence type="predicted"/>
<dbReference type="OrthoDB" id="9451863at2759"/>
<evidence type="ECO:0000313" key="2">
    <source>
        <dbReference type="EMBL" id="KAG9260339.1"/>
    </source>
</evidence>